<keyword evidence="2" id="KW-1015">Disulfide bond</keyword>
<name>A0A6P7F998_DIAVI</name>
<dbReference type="PROSITE" id="PS50240">
    <property type="entry name" value="TRYPSIN_DOM"/>
    <property type="match status" value="1"/>
</dbReference>
<keyword evidence="5" id="KW-0645">Protease</keyword>
<accession>A0A6P7F998</accession>
<dbReference type="InterPro" id="IPR018114">
    <property type="entry name" value="TRYPSIN_HIS"/>
</dbReference>
<comment type="similarity">
    <text evidence="4">Belongs to the peptidase S1 family. CLIP subfamily.</text>
</comment>
<dbReference type="SUPFAM" id="SSF50494">
    <property type="entry name" value="Trypsin-like serine proteases"/>
    <property type="match status" value="1"/>
</dbReference>
<dbReference type="InterPro" id="IPR033116">
    <property type="entry name" value="TRYPSIN_SER"/>
</dbReference>
<evidence type="ECO:0000256" key="6">
    <source>
        <dbReference type="SAM" id="SignalP"/>
    </source>
</evidence>
<gene>
    <name evidence="8" type="primary">LOC114327659</name>
</gene>
<dbReference type="PRINTS" id="PR00722">
    <property type="entry name" value="CHYMOTRYPSIN"/>
</dbReference>
<dbReference type="Gene3D" id="2.40.10.10">
    <property type="entry name" value="Trypsin-like serine proteases"/>
    <property type="match status" value="3"/>
</dbReference>
<evidence type="ECO:0000256" key="2">
    <source>
        <dbReference type="ARBA" id="ARBA00023157"/>
    </source>
</evidence>
<keyword evidence="5" id="KW-0720">Serine protease</keyword>
<dbReference type="GO" id="GO:0006508">
    <property type="term" value="P:proteolysis"/>
    <property type="evidence" value="ECO:0007669"/>
    <property type="project" value="UniProtKB-KW"/>
</dbReference>
<feature type="signal peptide" evidence="6">
    <location>
        <begin position="1"/>
        <end position="22"/>
    </location>
</feature>
<dbReference type="FunFam" id="2.40.10.10:FF:000028">
    <property type="entry name" value="Serine protease easter"/>
    <property type="match status" value="1"/>
</dbReference>
<evidence type="ECO:0000256" key="4">
    <source>
        <dbReference type="ARBA" id="ARBA00024195"/>
    </source>
</evidence>
<evidence type="ECO:0000256" key="1">
    <source>
        <dbReference type="ARBA" id="ARBA00022729"/>
    </source>
</evidence>
<reference evidence="8" key="1">
    <citation type="submission" date="2025-08" db="UniProtKB">
        <authorList>
            <consortium name="RefSeq"/>
        </authorList>
    </citation>
    <scope>IDENTIFICATION</scope>
    <source>
        <tissue evidence="8">Whole insect</tissue>
    </source>
</reference>
<dbReference type="Pfam" id="PF00089">
    <property type="entry name" value="Trypsin"/>
    <property type="match status" value="2"/>
</dbReference>
<dbReference type="PANTHER" id="PTHR24256">
    <property type="entry name" value="TRYPTASE-RELATED"/>
    <property type="match status" value="1"/>
</dbReference>
<protein>
    <submittedName>
        <fullName evidence="8">Phenoloxidase-activating factor 3-like</fullName>
    </submittedName>
</protein>
<dbReference type="SMART" id="SM00020">
    <property type="entry name" value="Tryp_SPc"/>
    <property type="match status" value="1"/>
</dbReference>
<dbReference type="CDD" id="cd00190">
    <property type="entry name" value="Tryp_SPc"/>
    <property type="match status" value="1"/>
</dbReference>
<dbReference type="InterPro" id="IPR051487">
    <property type="entry name" value="Ser/Thr_Proteases_Immune/Dev"/>
</dbReference>
<proteinExistence type="inferred from homology"/>
<keyword evidence="3" id="KW-0325">Glycoprotein</keyword>
<organism evidence="8">
    <name type="scientific">Diabrotica virgifera virgifera</name>
    <name type="common">western corn rootworm</name>
    <dbReference type="NCBI Taxonomy" id="50390"/>
    <lineage>
        <taxon>Eukaryota</taxon>
        <taxon>Metazoa</taxon>
        <taxon>Ecdysozoa</taxon>
        <taxon>Arthropoda</taxon>
        <taxon>Hexapoda</taxon>
        <taxon>Insecta</taxon>
        <taxon>Pterygota</taxon>
        <taxon>Neoptera</taxon>
        <taxon>Endopterygota</taxon>
        <taxon>Coleoptera</taxon>
        <taxon>Polyphaga</taxon>
        <taxon>Cucujiformia</taxon>
        <taxon>Chrysomeloidea</taxon>
        <taxon>Chrysomelidae</taxon>
        <taxon>Galerucinae</taxon>
        <taxon>Diabroticina</taxon>
        <taxon>Diabroticites</taxon>
        <taxon>Diabrotica</taxon>
    </lineage>
</organism>
<dbReference type="PROSITE" id="PS00134">
    <property type="entry name" value="TRYPSIN_HIS"/>
    <property type="match status" value="1"/>
</dbReference>
<dbReference type="RefSeq" id="XP_028132131.1">
    <property type="nucleotide sequence ID" value="XM_028276330.1"/>
</dbReference>
<dbReference type="AlphaFoldDB" id="A0A6P7F998"/>
<evidence type="ECO:0000313" key="8">
    <source>
        <dbReference type="RefSeq" id="XP_028132131.1"/>
    </source>
</evidence>
<dbReference type="InterPro" id="IPR009003">
    <property type="entry name" value="Peptidase_S1_PA"/>
</dbReference>
<keyword evidence="1 6" id="KW-0732">Signal</keyword>
<dbReference type="InterPro" id="IPR001254">
    <property type="entry name" value="Trypsin_dom"/>
</dbReference>
<evidence type="ECO:0000256" key="3">
    <source>
        <dbReference type="ARBA" id="ARBA00023180"/>
    </source>
</evidence>
<dbReference type="InParanoid" id="A0A6P7F998"/>
<keyword evidence="5" id="KW-0378">Hydrolase</keyword>
<dbReference type="InterPro" id="IPR001314">
    <property type="entry name" value="Peptidase_S1A"/>
</dbReference>
<evidence type="ECO:0000256" key="5">
    <source>
        <dbReference type="RuleBase" id="RU363034"/>
    </source>
</evidence>
<dbReference type="InterPro" id="IPR043504">
    <property type="entry name" value="Peptidase_S1_PA_chymotrypsin"/>
</dbReference>
<dbReference type="GO" id="GO:0004252">
    <property type="term" value="F:serine-type endopeptidase activity"/>
    <property type="evidence" value="ECO:0007669"/>
    <property type="project" value="InterPro"/>
</dbReference>
<feature type="domain" description="Peptidase S1" evidence="7">
    <location>
        <begin position="90"/>
        <end position="390"/>
    </location>
</feature>
<evidence type="ECO:0000259" key="7">
    <source>
        <dbReference type="PROSITE" id="PS50240"/>
    </source>
</evidence>
<dbReference type="PROSITE" id="PS00135">
    <property type="entry name" value="TRYPSIN_SER"/>
    <property type="match status" value="1"/>
</dbReference>
<sequence>MEKCFLWFVCVFIFGVFKIVDAERGQPCLTSALVGCDDDDVDFSTSRNTSSQIVKKLLPSFNSSILTRSSAIPDRKICGFQAYKEPKIFGYGGMEAGLEEFPWMALLGDTTRFGKLKWSCGGTLISHRYVLTAAHCVTGEVGVKVGQITYVKLGEHDKSKEIDCDNEGFCNEKAVIVGIECLSFHEKYDANDKTSGNDIAIIKLNQTVKYTNFIRPICLPEPDEESSRNGRLMIAGWGLTEHGDTNVKIKAELLFRMRDECMTAYRPVGTTERNTDSLRRCLRGRTYKNFCTLQLKIIVPLCTRDDCMNAYKEVKLNLSDSQICAGGEYGRDTCKGDSGGPLITLSKKNYHQWYQEGIVSFGNSDCGMAGLPAIYTKVSSFLSWIHSHVKG</sequence>
<feature type="chain" id="PRO_5027605584" evidence="6">
    <location>
        <begin position="23"/>
        <end position="391"/>
    </location>
</feature>
<dbReference type="OrthoDB" id="8114044at2759"/>